<dbReference type="PANTHER" id="PTHR43581:SF4">
    <property type="entry name" value="ATP_GTP PHOSPHATASE"/>
    <property type="match status" value="1"/>
</dbReference>
<comment type="caution">
    <text evidence="3">The sequence shown here is derived from an EMBL/GenBank/DDBJ whole genome shotgun (WGS) entry which is preliminary data.</text>
</comment>
<dbReference type="PANTHER" id="PTHR43581">
    <property type="entry name" value="ATP/GTP PHOSPHATASE"/>
    <property type="match status" value="1"/>
</dbReference>
<dbReference type="STRING" id="1122991.GCA_000613445_00179"/>
<dbReference type="Pfam" id="PF13175">
    <property type="entry name" value="AAA_15"/>
    <property type="match status" value="1"/>
</dbReference>
<dbReference type="GO" id="GO:0005524">
    <property type="term" value="F:ATP binding"/>
    <property type="evidence" value="ECO:0007669"/>
    <property type="project" value="InterPro"/>
</dbReference>
<dbReference type="Pfam" id="PF20469">
    <property type="entry name" value="OLD-like_TOPRIM"/>
    <property type="match status" value="1"/>
</dbReference>
<dbReference type="SUPFAM" id="SSF52540">
    <property type="entry name" value="P-loop containing nucleoside triphosphate hydrolases"/>
    <property type="match status" value="1"/>
</dbReference>
<evidence type="ECO:0000313" key="4">
    <source>
        <dbReference type="Proteomes" id="UP000248314"/>
    </source>
</evidence>
<dbReference type="InterPro" id="IPR034139">
    <property type="entry name" value="TOPRIM_OLD"/>
</dbReference>
<dbReference type="GO" id="GO:0004519">
    <property type="term" value="F:endonuclease activity"/>
    <property type="evidence" value="ECO:0007669"/>
    <property type="project" value="UniProtKB-KW"/>
</dbReference>
<dbReference type="InterPro" id="IPR051396">
    <property type="entry name" value="Bact_Antivir_Def_Nuclease"/>
</dbReference>
<protein>
    <submittedName>
        <fullName evidence="3">Putative ATP-dependent endonuclease of OLD family</fullName>
    </submittedName>
</protein>
<dbReference type="RefSeq" id="WP_110370130.1">
    <property type="nucleotide sequence ID" value="NZ_QJJX01000010.1"/>
</dbReference>
<dbReference type="EMBL" id="QJJX01000010">
    <property type="protein sequence ID" value="PXX22566.1"/>
    <property type="molecule type" value="Genomic_DNA"/>
</dbReference>
<evidence type="ECO:0000259" key="2">
    <source>
        <dbReference type="Pfam" id="PF20469"/>
    </source>
</evidence>
<keyword evidence="3" id="KW-0255">Endonuclease</keyword>
<organism evidence="3 4">
    <name type="scientific">Hoylesella shahii DSM 15611 = JCM 12083</name>
    <dbReference type="NCBI Taxonomy" id="1122991"/>
    <lineage>
        <taxon>Bacteria</taxon>
        <taxon>Pseudomonadati</taxon>
        <taxon>Bacteroidota</taxon>
        <taxon>Bacteroidia</taxon>
        <taxon>Bacteroidales</taxon>
        <taxon>Prevotellaceae</taxon>
        <taxon>Hoylesella</taxon>
    </lineage>
</organism>
<dbReference type="AlphaFoldDB" id="A0A318HZS7"/>
<feature type="domain" description="Endonuclease GajA/Old nuclease/RecF-like AAA" evidence="1">
    <location>
        <begin position="4"/>
        <end position="323"/>
    </location>
</feature>
<keyword evidence="3" id="KW-0378">Hydrolase</keyword>
<dbReference type="InterPro" id="IPR041685">
    <property type="entry name" value="AAA_GajA/Old/RecF-like"/>
</dbReference>
<reference evidence="3 4" key="1">
    <citation type="submission" date="2018-05" db="EMBL/GenBank/DDBJ databases">
        <title>Genomic Encyclopedia of Type Strains, Phase I: the one thousand microbial genomes (KMG-I) project.</title>
        <authorList>
            <person name="Kyrpides N."/>
        </authorList>
    </citation>
    <scope>NUCLEOTIDE SEQUENCE [LARGE SCALE GENOMIC DNA]</scope>
    <source>
        <strain evidence="3 4">DSM 15611</strain>
    </source>
</reference>
<feature type="domain" description="OLD protein-like TOPRIM" evidence="2">
    <location>
        <begin position="359"/>
        <end position="427"/>
    </location>
</feature>
<dbReference type="GO" id="GO:0016887">
    <property type="term" value="F:ATP hydrolysis activity"/>
    <property type="evidence" value="ECO:0007669"/>
    <property type="project" value="InterPro"/>
</dbReference>
<dbReference type="Proteomes" id="UP000248314">
    <property type="component" value="Unassembled WGS sequence"/>
</dbReference>
<proteinExistence type="predicted"/>
<sequence length="565" mass="64595">MSRIINLRIKNYRCFKDFSAHFEERFVVLIGRGDSGKSSLLKAIEALLSPLWNYSFSDWDFYNGDIEYPIQIEADIADLPKELFDLDSIGFSYKFKRKSGEISTNIEQEEDGDEQIITLRLVVDATLEPKWYVVSGRENVENFELSSKDRELFNSFLVADTADSQFSYHRTSPLHSIAHCSLTERKEVEQKMLATVRAAFKAGKDASKFEELENGLTEISNNLAKFGLRGDSLKPLLDYKENAYTLRNVAIHQYNRPFRLMGNGSKRLLSMAIQMELTKQGGIVLIDEIEQGLEFDRVTNIVRLFKNASNGQVFVSTHSTHVVCEASCKQLCMISPNHNTAYSFNEDNISLLRKQPHVFFAKRIICCEGKTELGIVRKLDEQLNLSGNGFSSKGIVAADCGGGTKHYQCAIDLHIKGFDVCVISDNDVLKDDKLKNLHNQALELGVTIIRWDEGYSFEGQLFKDLKWENVNELVALANELNEDKDIYASIEFKDVNKLKDPQNDTDELRERIAKKAKGSRTAWFKNIEKAERVGDLLWNCFWNNKIDNNSSLYKQMDKLRLWISK</sequence>
<evidence type="ECO:0000313" key="3">
    <source>
        <dbReference type="EMBL" id="PXX22566.1"/>
    </source>
</evidence>
<dbReference type="InterPro" id="IPR027417">
    <property type="entry name" value="P-loop_NTPase"/>
</dbReference>
<name>A0A318HZS7_9BACT</name>
<accession>A0A318HZS7</accession>
<keyword evidence="3" id="KW-0540">Nuclease</keyword>
<keyword evidence="4" id="KW-1185">Reference proteome</keyword>
<gene>
    <name evidence="3" type="ORF">EJ73_01101</name>
</gene>
<dbReference type="Gene3D" id="3.40.50.300">
    <property type="entry name" value="P-loop containing nucleotide triphosphate hydrolases"/>
    <property type="match status" value="1"/>
</dbReference>
<evidence type="ECO:0000259" key="1">
    <source>
        <dbReference type="Pfam" id="PF13175"/>
    </source>
</evidence>